<feature type="non-terminal residue" evidence="1">
    <location>
        <position position="82"/>
    </location>
</feature>
<gene>
    <name evidence="1" type="ORF">EXIGLDRAFT_624330</name>
</gene>
<dbReference type="Proteomes" id="UP000077266">
    <property type="component" value="Unassembled WGS sequence"/>
</dbReference>
<reference evidence="1 2" key="1">
    <citation type="journal article" date="2016" name="Mol. Biol. Evol.">
        <title>Comparative Genomics of Early-Diverging Mushroom-Forming Fungi Provides Insights into the Origins of Lignocellulose Decay Capabilities.</title>
        <authorList>
            <person name="Nagy L.G."/>
            <person name="Riley R."/>
            <person name="Tritt A."/>
            <person name="Adam C."/>
            <person name="Daum C."/>
            <person name="Floudas D."/>
            <person name="Sun H."/>
            <person name="Yadav J.S."/>
            <person name="Pangilinan J."/>
            <person name="Larsson K.H."/>
            <person name="Matsuura K."/>
            <person name="Barry K."/>
            <person name="Labutti K."/>
            <person name="Kuo R."/>
            <person name="Ohm R.A."/>
            <person name="Bhattacharya S.S."/>
            <person name="Shirouzu T."/>
            <person name="Yoshinaga Y."/>
            <person name="Martin F.M."/>
            <person name="Grigoriev I.V."/>
            <person name="Hibbett D.S."/>
        </authorList>
    </citation>
    <scope>NUCLEOTIDE SEQUENCE [LARGE SCALE GENOMIC DNA]</scope>
    <source>
        <strain evidence="1 2">HHB12029</strain>
    </source>
</reference>
<evidence type="ECO:0000313" key="2">
    <source>
        <dbReference type="Proteomes" id="UP000077266"/>
    </source>
</evidence>
<dbReference type="EMBL" id="KV426228">
    <property type="protein sequence ID" value="KZV84358.1"/>
    <property type="molecule type" value="Genomic_DNA"/>
</dbReference>
<keyword evidence="2" id="KW-1185">Reference proteome</keyword>
<dbReference type="AlphaFoldDB" id="A0A165DEI8"/>
<dbReference type="InParanoid" id="A0A165DEI8"/>
<accession>A0A165DEI8</accession>
<evidence type="ECO:0008006" key="3">
    <source>
        <dbReference type="Google" id="ProtNLM"/>
    </source>
</evidence>
<organism evidence="1 2">
    <name type="scientific">Exidia glandulosa HHB12029</name>
    <dbReference type="NCBI Taxonomy" id="1314781"/>
    <lineage>
        <taxon>Eukaryota</taxon>
        <taxon>Fungi</taxon>
        <taxon>Dikarya</taxon>
        <taxon>Basidiomycota</taxon>
        <taxon>Agaricomycotina</taxon>
        <taxon>Agaricomycetes</taxon>
        <taxon>Auriculariales</taxon>
        <taxon>Exidiaceae</taxon>
        <taxon>Exidia</taxon>
    </lineage>
</organism>
<dbReference type="OrthoDB" id="3227712at2759"/>
<evidence type="ECO:0000313" key="1">
    <source>
        <dbReference type="EMBL" id="KZV84358.1"/>
    </source>
</evidence>
<proteinExistence type="predicted"/>
<protein>
    <recommendedName>
        <fullName evidence="3">Reverse transcriptase Ty1/copia-type domain-containing protein</fullName>
    </recommendedName>
</protein>
<name>A0A165DEI8_EXIGL</name>
<dbReference type="STRING" id="1314781.A0A165DEI8"/>
<sequence length="82" mass="9096">MHVDELEFAFAAEMSDADALEPRTLPEAQRRPDWALWEHAIREELATLDAMGTWELVDAPAGANVVGSKWVFRAKKDATGSV</sequence>